<keyword evidence="2" id="KW-1185">Reference proteome</keyword>
<gene>
    <name evidence="1" type="ORF">SAY87_016893</name>
</gene>
<organism evidence="1 2">
    <name type="scientific">Trapa incisa</name>
    <dbReference type="NCBI Taxonomy" id="236973"/>
    <lineage>
        <taxon>Eukaryota</taxon>
        <taxon>Viridiplantae</taxon>
        <taxon>Streptophyta</taxon>
        <taxon>Embryophyta</taxon>
        <taxon>Tracheophyta</taxon>
        <taxon>Spermatophyta</taxon>
        <taxon>Magnoliopsida</taxon>
        <taxon>eudicotyledons</taxon>
        <taxon>Gunneridae</taxon>
        <taxon>Pentapetalae</taxon>
        <taxon>rosids</taxon>
        <taxon>malvids</taxon>
        <taxon>Myrtales</taxon>
        <taxon>Lythraceae</taxon>
        <taxon>Trapa</taxon>
    </lineage>
</organism>
<protein>
    <submittedName>
        <fullName evidence="1">Uncharacterized protein</fullName>
    </submittedName>
</protein>
<dbReference type="Proteomes" id="UP001345219">
    <property type="component" value="Chromosome 13"/>
</dbReference>
<evidence type="ECO:0000313" key="1">
    <source>
        <dbReference type="EMBL" id="KAK4780787.1"/>
    </source>
</evidence>
<accession>A0AAN7LII2</accession>
<sequence length="119" mass="13132">MICLNFEKLCSSLMGKYCREHSPAASCRSPLQMSSYGVYIRGHLLRQASPTHLLFCESPLEATPIPSSVSVLPDSDGVPLAGISPWILKEKPHSWSLKIDDHLEKLIFCSSSLCTPTEN</sequence>
<evidence type="ECO:0000313" key="2">
    <source>
        <dbReference type="Proteomes" id="UP001345219"/>
    </source>
</evidence>
<reference evidence="1 2" key="1">
    <citation type="journal article" date="2023" name="Hortic Res">
        <title>Pangenome of water caltrop reveals structural variations and asymmetric subgenome divergence after allopolyploidization.</title>
        <authorList>
            <person name="Zhang X."/>
            <person name="Chen Y."/>
            <person name="Wang L."/>
            <person name="Yuan Y."/>
            <person name="Fang M."/>
            <person name="Shi L."/>
            <person name="Lu R."/>
            <person name="Comes H.P."/>
            <person name="Ma Y."/>
            <person name="Chen Y."/>
            <person name="Huang G."/>
            <person name="Zhou Y."/>
            <person name="Zheng Z."/>
            <person name="Qiu Y."/>
        </authorList>
    </citation>
    <scope>NUCLEOTIDE SEQUENCE [LARGE SCALE GENOMIC DNA]</scope>
    <source>
        <tissue evidence="1">Roots</tissue>
    </source>
</reference>
<comment type="caution">
    <text evidence="1">The sequence shown here is derived from an EMBL/GenBank/DDBJ whole genome shotgun (WGS) entry which is preliminary data.</text>
</comment>
<name>A0AAN7LII2_9MYRT</name>
<dbReference type="EMBL" id="JAXIOK010000001">
    <property type="protein sequence ID" value="KAK4780787.1"/>
    <property type="molecule type" value="Genomic_DNA"/>
</dbReference>
<dbReference type="AlphaFoldDB" id="A0AAN7LII2"/>
<proteinExistence type="predicted"/>